<dbReference type="PANTHER" id="PTHR11815">
    <property type="entry name" value="SUCCINYL-COA SYNTHETASE BETA CHAIN"/>
    <property type="match status" value="1"/>
</dbReference>
<keyword evidence="9" id="KW-0436">Ligase</keyword>
<dbReference type="InParanoid" id="A0A1D6M043"/>
<dbReference type="Gene3D" id="3.30.470.160">
    <property type="entry name" value="Inositol polyphosphate kinase"/>
    <property type="match status" value="1"/>
</dbReference>
<keyword evidence="5" id="KW-0809">Transit peptide</keyword>
<dbReference type="PaxDb" id="4577-GRMZM2G094666_P01"/>
<feature type="region of interest" description="Disordered" evidence="7">
    <location>
        <begin position="1"/>
        <end position="20"/>
    </location>
</feature>
<dbReference type="Gene3D" id="3.30.1490.20">
    <property type="entry name" value="ATP-grasp fold, A domain"/>
    <property type="match status" value="1"/>
</dbReference>
<dbReference type="InterPro" id="IPR038286">
    <property type="entry name" value="IPK_sf"/>
</dbReference>
<dbReference type="SUPFAM" id="SSF56059">
    <property type="entry name" value="Glutathione synthetase ATP-binding domain-like"/>
    <property type="match status" value="1"/>
</dbReference>
<dbReference type="GO" id="GO:0005524">
    <property type="term" value="F:ATP binding"/>
    <property type="evidence" value="ECO:0007669"/>
    <property type="project" value="UniProtKB-KW"/>
</dbReference>
<evidence type="ECO:0000256" key="5">
    <source>
        <dbReference type="ARBA" id="ARBA00022946"/>
    </source>
</evidence>
<feature type="domain" description="ATP-grasp fold succinyl-CoA synthetase-type" evidence="8">
    <location>
        <begin position="340"/>
        <end position="451"/>
    </location>
</feature>
<feature type="region of interest" description="Disordered" evidence="7">
    <location>
        <begin position="268"/>
        <end position="325"/>
    </location>
</feature>
<dbReference type="InterPro" id="IPR005522">
    <property type="entry name" value="IPK"/>
</dbReference>
<keyword evidence="3" id="KW-0418">Kinase</keyword>
<dbReference type="Pfam" id="PF03770">
    <property type="entry name" value="IPK"/>
    <property type="match status" value="1"/>
</dbReference>
<dbReference type="AlphaFoldDB" id="A0A1D6M043"/>
<dbReference type="GO" id="GO:0016301">
    <property type="term" value="F:kinase activity"/>
    <property type="evidence" value="ECO:0007669"/>
    <property type="project" value="UniProtKB-KW"/>
</dbReference>
<keyword evidence="4" id="KW-0547">Nucleotide-binding</keyword>
<dbReference type="GO" id="GO:0032958">
    <property type="term" value="P:inositol phosphate biosynthetic process"/>
    <property type="evidence" value="ECO:0007669"/>
    <property type="project" value="InterPro"/>
</dbReference>
<dbReference type="FunFam" id="3.30.1490.20:FF:000019">
    <property type="entry name" value="Succinate--CoA ligase [ADP-forming] subunit beta, mitochondrial"/>
    <property type="match status" value="1"/>
</dbReference>
<gene>
    <name evidence="9" type="ORF">ZEAMMB73_Zm00001d037731</name>
</gene>
<dbReference type="GO" id="GO:0005737">
    <property type="term" value="C:cytoplasm"/>
    <property type="evidence" value="ECO:0007669"/>
    <property type="project" value="UniProtKB-ARBA"/>
</dbReference>
<feature type="compositionally biased region" description="Acidic residues" evidence="7">
    <location>
        <begin position="275"/>
        <end position="288"/>
    </location>
</feature>
<keyword evidence="4" id="KW-0067">ATP-binding</keyword>
<dbReference type="EMBL" id="CM000782">
    <property type="protein sequence ID" value="AQK84671.1"/>
    <property type="molecule type" value="Genomic_DNA"/>
</dbReference>
<feature type="compositionally biased region" description="Acidic residues" evidence="7">
    <location>
        <begin position="306"/>
        <end position="322"/>
    </location>
</feature>
<reference evidence="9" key="1">
    <citation type="submission" date="2015-12" db="EMBL/GenBank/DDBJ databases">
        <title>Update maize B73 reference genome by single molecule sequencing technologies.</title>
        <authorList>
            <consortium name="Maize Genome Sequencing Project"/>
            <person name="Ware D."/>
        </authorList>
    </citation>
    <scope>NUCLEOTIDE SEQUENCE</scope>
    <source>
        <tissue evidence="9">Seedling</tissue>
    </source>
</reference>
<dbReference type="Pfam" id="PF08442">
    <property type="entry name" value="ATP-grasp_2"/>
    <property type="match status" value="1"/>
</dbReference>
<keyword evidence="6" id="KW-0496">Mitochondrion</keyword>
<evidence type="ECO:0000259" key="8">
    <source>
        <dbReference type="Pfam" id="PF08442"/>
    </source>
</evidence>
<evidence type="ECO:0000256" key="2">
    <source>
        <dbReference type="ARBA" id="ARBA00022679"/>
    </source>
</evidence>
<dbReference type="GO" id="GO:0016874">
    <property type="term" value="F:ligase activity"/>
    <property type="evidence" value="ECO:0007669"/>
    <property type="project" value="UniProtKB-KW"/>
</dbReference>
<keyword evidence="2" id="KW-0808">Transferase</keyword>
<evidence type="ECO:0000256" key="7">
    <source>
        <dbReference type="SAM" id="MobiDB-lite"/>
    </source>
</evidence>
<dbReference type="PANTHER" id="PTHR11815:SF10">
    <property type="entry name" value="SUCCINATE--COA LIGASE [GDP-FORMING] SUBUNIT BETA, MITOCHONDRIAL"/>
    <property type="match status" value="1"/>
</dbReference>
<dbReference type="InterPro" id="IPR013650">
    <property type="entry name" value="ATP-grasp_succ-CoA_synth-type"/>
</dbReference>
<organism evidence="9">
    <name type="scientific">Zea mays</name>
    <name type="common">Maize</name>
    <dbReference type="NCBI Taxonomy" id="4577"/>
    <lineage>
        <taxon>Eukaryota</taxon>
        <taxon>Viridiplantae</taxon>
        <taxon>Streptophyta</taxon>
        <taxon>Embryophyta</taxon>
        <taxon>Tracheophyta</taxon>
        <taxon>Spermatophyta</taxon>
        <taxon>Magnoliopsida</taxon>
        <taxon>Liliopsida</taxon>
        <taxon>Poales</taxon>
        <taxon>Poaceae</taxon>
        <taxon>PACMAD clade</taxon>
        <taxon>Panicoideae</taxon>
        <taxon>Andropogonodae</taxon>
        <taxon>Andropogoneae</taxon>
        <taxon>Tripsacinae</taxon>
        <taxon>Zea</taxon>
    </lineage>
</organism>
<comment type="similarity">
    <text evidence="1">Belongs to the inositol phosphokinase (IPK) family.</text>
</comment>
<dbReference type="SUPFAM" id="SSF56104">
    <property type="entry name" value="SAICAR synthase-like"/>
    <property type="match status" value="1"/>
</dbReference>
<accession>A0A1D6M043</accession>
<evidence type="ECO:0000256" key="4">
    <source>
        <dbReference type="ARBA" id="ARBA00022840"/>
    </source>
</evidence>
<protein>
    <submittedName>
        <fullName evidence="9">Succinate--CoA ligase [ADP-forming] subunit beta mitochondrial</fullName>
    </submittedName>
</protein>
<feature type="region of interest" description="Disordered" evidence="7">
    <location>
        <begin position="147"/>
        <end position="168"/>
    </location>
</feature>
<proteinExistence type="inferred from homology"/>
<evidence type="ECO:0000256" key="1">
    <source>
        <dbReference type="ARBA" id="ARBA00007374"/>
    </source>
</evidence>
<dbReference type="InterPro" id="IPR013815">
    <property type="entry name" value="ATP_grasp_subdomain_1"/>
</dbReference>
<sequence>MPDLHPPEHQVAGHRASASKLGPLIDGSGLFYKPLQAGDRGEHEVAFYEAFSAHAAVPARIRDTFFPRFHGTRLLPTEAQPGEPHPHLVLDDLLAGFEAPCVADIKIGAITWPPSSPEPYIAKYLAKDRGTTSVLLGFRVLRPSRRPRGRRVADGAPGGEGYGHRRRPPRAPALRVIRLPTRGWTARSRRRCTEEKVESCHSCASSRHGWRSRLCSTSTRRRFFWAMMLLQSQQAEVGVGDSLDAAFGSFLREDPDIFDLITKEALSAAKKESSSEDEDDSSEESSDDEPTKVEEKKAPKVSENIGSEDESSEDESDKDSEEPQACHHLTPQARHHFCFTTQKGAAAGSVHEVKDALKNMFPSEKEIVVKSQILAGGRGLGTFKSGLQSGVHIVKAEEAELIASKMLGQILITKQTGPEGKIVSKVYLCEKLSLTNEMYFAITLDRKTAGPSNSLLLAAGEENTIVDLNVQRMASDDA</sequence>
<name>A0A1D6M043_MAIZE</name>
<dbReference type="GO" id="GO:0006099">
    <property type="term" value="P:tricarboxylic acid cycle"/>
    <property type="evidence" value="ECO:0007669"/>
    <property type="project" value="UniProtKB-UniPathway"/>
</dbReference>
<dbReference type="SMR" id="A0A1D6M043"/>
<dbReference type="ExpressionAtlas" id="A0A1D6M043">
    <property type="expression patterns" value="baseline and differential"/>
</dbReference>
<feature type="compositionally biased region" description="Basic and acidic residues" evidence="7">
    <location>
        <begin position="289"/>
        <end position="300"/>
    </location>
</feature>
<evidence type="ECO:0000256" key="6">
    <source>
        <dbReference type="ARBA" id="ARBA00023128"/>
    </source>
</evidence>
<evidence type="ECO:0000313" key="9">
    <source>
        <dbReference type="EMBL" id="AQK84671.1"/>
    </source>
</evidence>
<evidence type="ECO:0000256" key="3">
    <source>
        <dbReference type="ARBA" id="ARBA00022777"/>
    </source>
</evidence>
<dbReference type="eggNOG" id="KOG1620">
    <property type="taxonomic scope" value="Eukaryota"/>
</dbReference>
<dbReference type="UniPathway" id="UPA00223">
    <property type="reaction ID" value="UER00999"/>
</dbReference>
<dbReference type="STRING" id="4577.A0A1D6M043"/>